<feature type="compositionally biased region" description="Polar residues" evidence="1">
    <location>
        <begin position="606"/>
        <end position="624"/>
    </location>
</feature>
<dbReference type="OrthoDB" id="2405215at2759"/>
<feature type="transmembrane region" description="Helical" evidence="2">
    <location>
        <begin position="340"/>
        <end position="363"/>
    </location>
</feature>
<keyword evidence="2" id="KW-0812">Transmembrane</keyword>
<evidence type="ECO:0000313" key="4">
    <source>
        <dbReference type="Proteomes" id="UP000789831"/>
    </source>
</evidence>
<feature type="compositionally biased region" description="Acidic residues" evidence="1">
    <location>
        <begin position="577"/>
        <end position="588"/>
    </location>
</feature>
<sequence length="624" mass="69771">MSQSSLHFNLPPDTNCLKTQCLCDFRLSIKDCNYKQDQDYTLLWENSYILVATTCFLVGFVQLIVLRYRIQRLKRRWRNNNTILNSANAGQEFHAFLIQKANNIGMIRPKPVETFLLLTALFNIIRGVDCVLVITNALSDYAVKEEQQLIIKLAIKRAAIFEIGWQFAFWGILCYLIGALYTIPHTLNLTRDINTTSYIKVWMPTPFFMDLFALFLVVGPISTLILFSVMSGLFANQGNFVSANFYRRVHYAFWVFYLLVMATGLLYFGDRLVKSIQSRIRHMKRSSSARDDKIMILKKAISNVKTTVICLASIVSFLSLISILYAIIREQIHKDATGNILFGLAWILVCPVSFGIATIGIIFGGSFTENITSSSIIPSKNRGSDGLVTHDSNISSRNTSKFSTARSTMIGADFGSGVNPWKRFSLTSSKYSAVGLASSPTTSQQEPPPIFVPHHRNQWSISSAASNLMNNTYLPMQPQNPHPLRNQSPPPNPSVILPDNNKIQESTPPPNNKKHDDDDKNYNENSPPILSESTTQTTPEITISNDPETTTSNTPEITISNDDPETTPEIIINDGSNTDDSDDEEDVRIEDLPIPPPRSIPGGNSGLSILSDNTNNHRNSNRTV</sequence>
<evidence type="ECO:0000256" key="2">
    <source>
        <dbReference type="SAM" id="Phobius"/>
    </source>
</evidence>
<feature type="transmembrane region" description="Helical" evidence="2">
    <location>
        <begin position="308"/>
        <end position="328"/>
    </location>
</feature>
<organism evidence="3 4">
    <name type="scientific">Ambispora gerdemannii</name>
    <dbReference type="NCBI Taxonomy" id="144530"/>
    <lineage>
        <taxon>Eukaryota</taxon>
        <taxon>Fungi</taxon>
        <taxon>Fungi incertae sedis</taxon>
        <taxon>Mucoromycota</taxon>
        <taxon>Glomeromycotina</taxon>
        <taxon>Glomeromycetes</taxon>
        <taxon>Archaeosporales</taxon>
        <taxon>Ambisporaceae</taxon>
        <taxon>Ambispora</taxon>
    </lineage>
</organism>
<keyword evidence="2" id="KW-0472">Membrane</keyword>
<evidence type="ECO:0000313" key="3">
    <source>
        <dbReference type="EMBL" id="CAG8476861.1"/>
    </source>
</evidence>
<feature type="transmembrane region" description="Helical" evidence="2">
    <location>
        <begin position="207"/>
        <end position="231"/>
    </location>
</feature>
<evidence type="ECO:0000256" key="1">
    <source>
        <dbReference type="SAM" id="MobiDB-lite"/>
    </source>
</evidence>
<keyword evidence="4" id="KW-1185">Reference proteome</keyword>
<name>A0A9N8WB16_9GLOM</name>
<keyword evidence="2" id="KW-1133">Transmembrane helix</keyword>
<protein>
    <submittedName>
        <fullName evidence="3">6664_t:CDS:1</fullName>
    </submittedName>
</protein>
<feature type="transmembrane region" description="Helical" evidence="2">
    <location>
        <begin position="251"/>
        <end position="269"/>
    </location>
</feature>
<feature type="transmembrane region" description="Helical" evidence="2">
    <location>
        <begin position="48"/>
        <end position="68"/>
    </location>
</feature>
<accession>A0A9N8WB16</accession>
<gene>
    <name evidence="3" type="ORF">AGERDE_LOCUS3024</name>
</gene>
<feature type="region of interest" description="Disordered" evidence="1">
    <location>
        <begin position="471"/>
        <end position="624"/>
    </location>
</feature>
<feature type="compositionally biased region" description="Basic and acidic residues" evidence="1">
    <location>
        <begin position="513"/>
        <end position="522"/>
    </location>
</feature>
<comment type="caution">
    <text evidence="3">The sequence shown here is derived from an EMBL/GenBank/DDBJ whole genome shotgun (WGS) entry which is preliminary data.</text>
</comment>
<reference evidence="3" key="1">
    <citation type="submission" date="2021-06" db="EMBL/GenBank/DDBJ databases">
        <authorList>
            <person name="Kallberg Y."/>
            <person name="Tangrot J."/>
            <person name="Rosling A."/>
        </authorList>
    </citation>
    <scope>NUCLEOTIDE SEQUENCE</scope>
    <source>
        <strain evidence="3">MT106</strain>
    </source>
</reference>
<dbReference type="Proteomes" id="UP000789831">
    <property type="component" value="Unassembled WGS sequence"/>
</dbReference>
<dbReference type="EMBL" id="CAJVPL010000273">
    <property type="protein sequence ID" value="CAG8476861.1"/>
    <property type="molecule type" value="Genomic_DNA"/>
</dbReference>
<dbReference type="AlphaFoldDB" id="A0A9N8WB16"/>
<feature type="compositionally biased region" description="Polar residues" evidence="1">
    <location>
        <begin position="523"/>
        <end position="561"/>
    </location>
</feature>
<proteinExistence type="predicted"/>
<feature type="transmembrane region" description="Helical" evidence="2">
    <location>
        <begin position="167"/>
        <end position="187"/>
    </location>
</feature>